<feature type="coiled-coil region" evidence="1">
    <location>
        <begin position="79"/>
        <end position="106"/>
    </location>
</feature>
<accession>A0ABM0MHJ8</accession>
<gene>
    <name evidence="3" type="primary">LOC102801057</name>
</gene>
<dbReference type="RefSeq" id="XP_006819489.1">
    <property type="nucleotide sequence ID" value="XM_006819426.1"/>
</dbReference>
<reference evidence="3" key="1">
    <citation type="submission" date="2025-08" db="UniProtKB">
        <authorList>
            <consortium name="RefSeq"/>
        </authorList>
    </citation>
    <scope>IDENTIFICATION</scope>
    <source>
        <tissue evidence="3">Testes</tissue>
    </source>
</reference>
<evidence type="ECO:0000313" key="3">
    <source>
        <dbReference type="RefSeq" id="XP_006819489.1"/>
    </source>
</evidence>
<keyword evidence="1" id="KW-0175">Coiled coil</keyword>
<name>A0ABM0MHJ8_SACKO</name>
<dbReference type="PANTHER" id="PTHR19446">
    <property type="entry name" value="REVERSE TRANSCRIPTASES"/>
    <property type="match status" value="1"/>
</dbReference>
<evidence type="ECO:0000256" key="1">
    <source>
        <dbReference type="SAM" id="Coils"/>
    </source>
</evidence>
<evidence type="ECO:0000313" key="2">
    <source>
        <dbReference type="Proteomes" id="UP000694865"/>
    </source>
</evidence>
<dbReference type="Proteomes" id="UP000694865">
    <property type="component" value="Unplaced"/>
</dbReference>
<organism evidence="2 3">
    <name type="scientific">Saccoglossus kowalevskii</name>
    <name type="common">Acorn worm</name>
    <dbReference type="NCBI Taxonomy" id="10224"/>
    <lineage>
        <taxon>Eukaryota</taxon>
        <taxon>Metazoa</taxon>
        <taxon>Hemichordata</taxon>
        <taxon>Enteropneusta</taxon>
        <taxon>Harrimaniidae</taxon>
        <taxon>Saccoglossus</taxon>
    </lineage>
</organism>
<keyword evidence="2" id="KW-1185">Reference proteome</keyword>
<sequence>MNATYYQNQMDFMLTIRPERRTKKHGETLVESVYTLKRILEQEQLYYKTLLSLQSGVNLTKITSIKQMIKKIFRKYVKKTQKEQRKQQLEKKLSALSESMKTVLNQNINKDITEKEVQMAVKRLKNNKACGPDGIPSEMLKYSSVSMIKALQKMFNQILKNGQYPDNWSISILTPIHKQGNYLNTNNYRGVSVNSNIGKLFNAVLNRRLIKYLEYYTPKSRWFPKQTPYNRSYHHTTYHD</sequence>
<proteinExistence type="predicted"/>
<protein>
    <submittedName>
        <fullName evidence="3">Uncharacterized protein LOC102801057</fullName>
    </submittedName>
</protein>
<dbReference type="GeneID" id="102801057"/>